<proteinExistence type="predicted"/>
<dbReference type="GO" id="GO:0016020">
    <property type="term" value="C:membrane"/>
    <property type="evidence" value="ECO:0007669"/>
    <property type="project" value="InterPro"/>
</dbReference>
<dbReference type="EMBL" id="UINC01197460">
    <property type="protein sequence ID" value="SVE14963.1"/>
    <property type="molecule type" value="Genomic_DNA"/>
</dbReference>
<organism evidence="1">
    <name type="scientific">marine metagenome</name>
    <dbReference type="NCBI Taxonomy" id="408172"/>
    <lineage>
        <taxon>unclassified sequences</taxon>
        <taxon>metagenomes</taxon>
        <taxon>ecological metagenomes</taxon>
    </lineage>
</organism>
<gene>
    <name evidence="1" type="ORF">METZ01_LOCUS467817</name>
</gene>
<evidence type="ECO:0000313" key="1">
    <source>
        <dbReference type="EMBL" id="SVE14963.1"/>
    </source>
</evidence>
<feature type="non-terminal residue" evidence="1">
    <location>
        <position position="1"/>
    </location>
</feature>
<reference evidence="1" key="1">
    <citation type="submission" date="2018-05" db="EMBL/GenBank/DDBJ databases">
        <authorList>
            <person name="Lanie J.A."/>
            <person name="Ng W.-L."/>
            <person name="Kazmierczak K.M."/>
            <person name="Andrzejewski T.M."/>
            <person name="Davidsen T.M."/>
            <person name="Wayne K.J."/>
            <person name="Tettelin H."/>
            <person name="Glass J.I."/>
            <person name="Rusch D."/>
            <person name="Podicherti R."/>
            <person name="Tsui H.-C.T."/>
            <person name="Winkler M.E."/>
        </authorList>
    </citation>
    <scope>NUCLEOTIDE SEQUENCE</scope>
</reference>
<dbReference type="Pfam" id="PF03567">
    <property type="entry name" value="Sulfotransfer_2"/>
    <property type="match status" value="1"/>
</dbReference>
<accession>A0A383B566</accession>
<dbReference type="InterPro" id="IPR027417">
    <property type="entry name" value="P-loop_NTPase"/>
</dbReference>
<dbReference type="Gene3D" id="3.40.50.300">
    <property type="entry name" value="P-loop containing nucleotide triphosphate hydrolases"/>
    <property type="match status" value="1"/>
</dbReference>
<sequence>SNFKKHFKENRQTGHPKLPDPRYMFIHEPISYWVGNGTIPEDFQWITIVRNPYSRLVSWYYFLKRQTIDPVTGGHAFGKRKSLEFQNNYYTFENFIRSNALSVSTGGIMWENFERAGGLWRRGWTQSRFIEGDHKVRIFHIENLSELEDFAGFKFKHTRHNTSFSGPWEDHYTKETRDIVYERYREDFENFGYDR</sequence>
<dbReference type="SUPFAM" id="SSF52540">
    <property type="entry name" value="P-loop containing nucleoside triphosphate hydrolases"/>
    <property type="match status" value="1"/>
</dbReference>
<dbReference type="GO" id="GO:0008146">
    <property type="term" value="F:sulfotransferase activity"/>
    <property type="evidence" value="ECO:0007669"/>
    <property type="project" value="InterPro"/>
</dbReference>
<protein>
    <submittedName>
        <fullName evidence="1">Uncharacterized protein</fullName>
    </submittedName>
</protein>
<dbReference type="InterPro" id="IPR005331">
    <property type="entry name" value="Sulfotransferase"/>
</dbReference>
<name>A0A383B566_9ZZZZ</name>
<dbReference type="AlphaFoldDB" id="A0A383B566"/>